<reference evidence="1" key="2">
    <citation type="submission" date="2024-05" db="EMBL/GenBank/DDBJ databases">
        <title>Rhodohalobacter halophilus gen. nov., sp. nov., a moderately halophilic member of the family Balneolaceae.</title>
        <authorList>
            <person name="Xia J."/>
        </authorList>
    </citation>
    <scope>NUCLEOTIDE SEQUENCE</scope>
    <source>
        <strain evidence="1">WB101</strain>
    </source>
</reference>
<evidence type="ECO:0000313" key="2">
    <source>
        <dbReference type="Proteomes" id="UP001165366"/>
    </source>
</evidence>
<organism evidence="1 2">
    <name type="scientific">Rhodohalobacter sulfatireducens</name>
    <dbReference type="NCBI Taxonomy" id="2911366"/>
    <lineage>
        <taxon>Bacteria</taxon>
        <taxon>Pseudomonadati</taxon>
        <taxon>Balneolota</taxon>
        <taxon>Balneolia</taxon>
        <taxon>Balneolales</taxon>
        <taxon>Balneolaceae</taxon>
        <taxon>Rhodohalobacter</taxon>
    </lineage>
</organism>
<gene>
    <name evidence="1" type="ORF">L6773_20850</name>
</gene>
<accession>A0ABS9KJK0</accession>
<keyword evidence="2" id="KW-1185">Reference proteome</keyword>
<name>A0ABS9KJK0_9BACT</name>
<reference evidence="1" key="1">
    <citation type="submission" date="2022-01" db="EMBL/GenBank/DDBJ databases">
        <authorList>
            <person name="Wang Y."/>
        </authorList>
    </citation>
    <scope>NUCLEOTIDE SEQUENCE</scope>
    <source>
        <strain evidence="1">WB101</strain>
    </source>
</reference>
<dbReference type="Proteomes" id="UP001165366">
    <property type="component" value="Unassembled WGS sequence"/>
</dbReference>
<evidence type="ECO:0008006" key="3">
    <source>
        <dbReference type="Google" id="ProtNLM"/>
    </source>
</evidence>
<proteinExistence type="predicted"/>
<dbReference type="RefSeq" id="WP_237856580.1">
    <property type="nucleotide sequence ID" value="NZ_JAKLWS010000058.1"/>
</dbReference>
<sequence length="264" mass="29901">MWILKSNILLFLIGLLLTQKVTAQRSFQLLERFPAEEAFQAVAVDSSHFYAIASKSIGKYDKATGKKVTSTEAAVKHLNSGVVINGKLFTANSNYPEIPMTSSVEIWDTETLEHYGSYSFGIRWGSLTWIDRQNEYWWAMFGHYNEFANETGKDNRWTTLVQFNADWQPQQSWVLPPKVLNRLDGKTISGGSWGPDGLLFLSGHDRGELYAMRLPEMGSVLELAEIIPIESEGQGIAWDRSDQGLIYTITRSERVVNVLRLTEN</sequence>
<evidence type="ECO:0000313" key="1">
    <source>
        <dbReference type="EMBL" id="MCG2591032.1"/>
    </source>
</evidence>
<dbReference type="SUPFAM" id="SSF75011">
    <property type="entry name" value="3-carboxy-cis,cis-mucoante lactonizing enzyme"/>
    <property type="match status" value="1"/>
</dbReference>
<dbReference type="EMBL" id="JAKLWS010000058">
    <property type="protein sequence ID" value="MCG2591032.1"/>
    <property type="molecule type" value="Genomic_DNA"/>
</dbReference>
<comment type="caution">
    <text evidence="1">The sequence shown here is derived from an EMBL/GenBank/DDBJ whole genome shotgun (WGS) entry which is preliminary data.</text>
</comment>
<protein>
    <recommendedName>
        <fullName evidence="3">Cycloisomerase</fullName>
    </recommendedName>
</protein>